<dbReference type="InterPro" id="IPR000515">
    <property type="entry name" value="MetI-like"/>
</dbReference>
<evidence type="ECO:0000256" key="4">
    <source>
        <dbReference type="ARBA" id="ARBA00022692"/>
    </source>
</evidence>
<dbReference type="InterPro" id="IPR035906">
    <property type="entry name" value="MetI-like_sf"/>
</dbReference>
<keyword evidence="6 7" id="KW-0472">Membrane</keyword>
<evidence type="ECO:0000259" key="8">
    <source>
        <dbReference type="PROSITE" id="PS50928"/>
    </source>
</evidence>
<protein>
    <submittedName>
        <fullName evidence="9">Sugar ABC transporter permease</fullName>
    </submittedName>
</protein>
<feature type="transmembrane region" description="Helical" evidence="7">
    <location>
        <begin position="133"/>
        <end position="154"/>
    </location>
</feature>
<keyword evidence="3" id="KW-1003">Cell membrane</keyword>
<evidence type="ECO:0000256" key="3">
    <source>
        <dbReference type="ARBA" id="ARBA00022475"/>
    </source>
</evidence>
<dbReference type="PROSITE" id="PS50928">
    <property type="entry name" value="ABC_TM1"/>
    <property type="match status" value="1"/>
</dbReference>
<dbReference type="SUPFAM" id="SSF161098">
    <property type="entry name" value="MetI-like"/>
    <property type="match status" value="1"/>
</dbReference>
<dbReference type="Proteomes" id="UP000076927">
    <property type="component" value="Chromosome"/>
</dbReference>
<evidence type="ECO:0000313" key="10">
    <source>
        <dbReference type="Proteomes" id="UP000076927"/>
    </source>
</evidence>
<dbReference type="PANTHER" id="PTHR43744">
    <property type="entry name" value="ABC TRANSPORTER PERMEASE PROTEIN MG189-RELATED-RELATED"/>
    <property type="match status" value="1"/>
</dbReference>
<dbReference type="STRING" id="1178515.SY83_01550"/>
<feature type="transmembrane region" description="Helical" evidence="7">
    <location>
        <begin position="101"/>
        <end position="121"/>
    </location>
</feature>
<feature type="transmembrane region" description="Helical" evidence="7">
    <location>
        <begin position="174"/>
        <end position="201"/>
    </location>
</feature>
<name>A0A172TNU8_9BACL</name>
<dbReference type="AlphaFoldDB" id="A0A172TNU8"/>
<dbReference type="CDD" id="cd06261">
    <property type="entry name" value="TM_PBP2"/>
    <property type="match status" value="1"/>
</dbReference>
<evidence type="ECO:0000256" key="7">
    <source>
        <dbReference type="SAM" id="Phobius"/>
    </source>
</evidence>
<evidence type="ECO:0000256" key="5">
    <source>
        <dbReference type="ARBA" id="ARBA00022989"/>
    </source>
</evidence>
<gene>
    <name evidence="9" type="ORF">SY83_01550</name>
</gene>
<feature type="transmembrane region" description="Helical" evidence="7">
    <location>
        <begin position="255"/>
        <end position="274"/>
    </location>
</feature>
<dbReference type="PANTHER" id="PTHR43744:SF9">
    <property type="entry name" value="POLYGALACTURONAN_RHAMNOGALACTURONAN TRANSPORT SYSTEM PERMEASE PROTEIN YTCP"/>
    <property type="match status" value="1"/>
</dbReference>
<keyword evidence="5 7" id="KW-1133">Transmembrane helix</keyword>
<evidence type="ECO:0000256" key="2">
    <source>
        <dbReference type="ARBA" id="ARBA00022448"/>
    </source>
</evidence>
<evidence type="ECO:0000256" key="1">
    <source>
        <dbReference type="ARBA" id="ARBA00004651"/>
    </source>
</evidence>
<reference evidence="9 10" key="1">
    <citation type="submission" date="2015-01" db="EMBL/GenBank/DDBJ databases">
        <title>Paenibacillus swuensis/DY6/whole genome sequencing.</title>
        <authorList>
            <person name="Kim M.K."/>
            <person name="Srinivasan S."/>
            <person name="Lee J.-J."/>
        </authorList>
    </citation>
    <scope>NUCLEOTIDE SEQUENCE [LARGE SCALE GENOMIC DNA]</scope>
    <source>
        <strain evidence="9 10">DY6</strain>
    </source>
</reference>
<organism evidence="9 10">
    <name type="scientific">Paenibacillus swuensis</name>
    <dbReference type="NCBI Taxonomy" id="1178515"/>
    <lineage>
        <taxon>Bacteria</taxon>
        <taxon>Bacillati</taxon>
        <taxon>Bacillota</taxon>
        <taxon>Bacilli</taxon>
        <taxon>Bacillales</taxon>
        <taxon>Paenibacillaceae</taxon>
        <taxon>Paenibacillus</taxon>
    </lineage>
</organism>
<keyword evidence="4 7" id="KW-0812">Transmembrane</keyword>
<dbReference type="PATRIC" id="fig|1178515.4.peg.286"/>
<proteinExistence type="predicted"/>
<accession>A0A172TNU8</accession>
<keyword evidence="10" id="KW-1185">Reference proteome</keyword>
<dbReference type="GO" id="GO:0055085">
    <property type="term" value="P:transmembrane transport"/>
    <property type="evidence" value="ECO:0007669"/>
    <property type="project" value="InterPro"/>
</dbReference>
<dbReference type="Gene3D" id="1.10.3720.10">
    <property type="entry name" value="MetI-like"/>
    <property type="match status" value="1"/>
</dbReference>
<keyword evidence="2" id="KW-0813">Transport</keyword>
<dbReference type="KEGG" id="pswu:SY83_01550"/>
<sequence>MSGWILNSFFMLFSVACIIPILLVLSISFSDEETVAVNGYSLFPEKFSAYAYKFVLADYQTILQAYGVTVFVTVVGTLLGTLITAFYGYVLSRRDFKYRNVFAFIVFFTMLFNGGLVPWYITWTKLMHLNNTIWVLILPSALNAFYVIVMKSFFTSNIPDSLVESAKIDGAGEFRIFFSIVVHLAKPGLATIGLFLAIGYWNDWYNALIFVNDRSLMPVQYLLYQVQAKLDFLNSTQNLAQYKNELTQMVPSESARMALAMITIGPIVFAYPFFQRFFVKGLTVGAVKE</sequence>
<feature type="domain" description="ABC transmembrane type-1" evidence="8">
    <location>
        <begin position="66"/>
        <end position="268"/>
    </location>
</feature>
<feature type="transmembrane region" description="Helical" evidence="7">
    <location>
        <begin position="65"/>
        <end position="89"/>
    </location>
</feature>
<evidence type="ECO:0000256" key="6">
    <source>
        <dbReference type="ARBA" id="ARBA00023136"/>
    </source>
</evidence>
<comment type="subcellular location">
    <subcellularLocation>
        <location evidence="1">Cell membrane</location>
        <topology evidence="1">Multi-pass membrane protein</topology>
    </subcellularLocation>
</comment>
<dbReference type="EMBL" id="CP011388">
    <property type="protein sequence ID" value="ANE48646.1"/>
    <property type="molecule type" value="Genomic_DNA"/>
</dbReference>
<dbReference type="GO" id="GO:0005886">
    <property type="term" value="C:plasma membrane"/>
    <property type="evidence" value="ECO:0007669"/>
    <property type="project" value="UniProtKB-SubCell"/>
</dbReference>
<evidence type="ECO:0000313" key="9">
    <source>
        <dbReference type="EMBL" id="ANE48646.1"/>
    </source>
</evidence>